<reference evidence="8" key="1">
    <citation type="journal article" date="2019" name="Int. J. Syst. Evol. Microbiol.">
        <title>The Global Catalogue of Microorganisms (GCM) 10K type strain sequencing project: providing services to taxonomists for standard genome sequencing and annotation.</title>
        <authorList>
            <consortium name="The Broad Institute Genomics Platform"/>
            <consortium name="The Broad Institute Genome Sequencing Center for Infectious Disease"/>
            <person name="Wu L."/>
            <person name="Ma J."/>
        </authorList>
    </citation>
    <scope>NUCLEOTIDE SEQUENCE [LARGE SCALE GENOMIC DNA]</scope>
    <source>
        <strain evidence="8">JCM 18123</strain>
    </source>
</reference>
<feature type="compositionally biased region" description="Basic and acidic residues" evidence="5">
    <location>
        <begin position="1"/>
        <end position="12"/>
    </location>
</feature>
<gene>
    <name evidence="7" type="ORF">GCM10023224_21500</name>
</gene>
<evidence type="ECO:0000256" key="2">
    <source>
        <dbReference type="ARBA" id="ARBA00022741"/>
    </source>
</evidence>
<comment type="caution">
    <text evidence="7">The sequence shown here is derived from an EMBL/GenBank/DDBJ whole genome shotgun (WGS) entry which is preliminary data.</text>
</comment>
<evidence type="ECO:0000256" key="3">
    <source>
        <dbReference type="ARBA" id="ARBA00022777"/>
    </source>
</evidence>
<feature type="compositionally biased region" description="Low complexity" evidence="5">
    <location>
        <begin position="337"/>
        <end position="353"/>
    </location>
</feature>
<accession>A0ABP9GEB7</accession>
<evidence type="ECO:0000256" key="1">
    <source>
        <dbReference type="ARBA" id="ARBA00022679"/>
    </source>
</evidence>
<feature type="region of interest" description="Disordered" evidence="5">
    <location>
        <begin position="1"/>
        <end position="33"/>
    </location>
</feature>
<dbReference type="EMBL" id="BAABIK010000010">
    <property type="protein sequence ID" value="GAA4939671.1"/>
    <property type="molecule type" value="Genomic_DNA"/>
</dbReference>
<evidence type="ECO:0000313" key="8">
    <source>
        <dbReference type="Proteomes" id="UP001499993"/>
    </source>
</evidence>
<dbReference type="RefSeq" id="WP_345556482.1">
    <property type="nucleotide sequence ID" value="NZ_BAABIK010000010.1"/>
</dbReference>
<evidence type="ECO:0000259" key="6">
    <source>
        <dbReference type="PROSITE" id="PS50011"/>
    </source>
</evidence>
<feature type="region of interest" description="Disordered" evidence="5">
    <location>
        <begin position="386"/>
        <end position="408"/>
    </location>
</feature>
<dbReference type="Proteomes" id="UP001499993">
    <property type="component" value="Unassembled WGS sequence"/>
</dbReference>
<keyword evidence="1" id="KW-0808">Transferase</keyword>
<feature type="region of interest" description="Disordered" evidence="5">
    <location>
        <begin position="323"/>
        <end position="353"/>
    </location>
</feature>
<name>A0ABP9GEB7_9ACTN</name>
<dbReference type="PROSITE" id="PS50011">
    <property type="entry name" value="PROTEIN_KINASE_DOM"/>
    <property type="match status" value="1"/>
</dbReference>
<dbReference type="PANTHER" id="PTHR43289">
    <property type="entry name" value="MITOGEN-ACTIVATED PROTEIN KINASE KINASE KINASE 20-RELATED"/>
    <property type="match status" value="1"/>
</dbReference>
<evidence type="ECO:0000256" key="4">
    <source>
        <dbReference type="ARBA" id="ARBA00022840"/>
    </source>
</evidence>
<feature type="domain" description="Protein kinase" evidence="6">
    <location>
        <begin position="30"/>
        <end position="286"/>
    </location>
</feature>
<dbReference type="PANTHER" id="PTHR43289:SF34">
    <property type="entry name" value="SERINE_THREONINE-PROTEIN KINASE YBDM-RELATED"/>
    <property type="match status" value="1"/>
</dbReference>
<dbReference type="InterPro" id="IPR000719">
    <property type="entry name" value="Prot_kinase_dom"/>
</dbReference>
<keyword evidence="2" id="KW-0547">Nucleotide-binding</keyword>
<dbReference type="Gene3D" id="1.10.510.10">
    <property type="entry name" value="Transferase(Phosphotransferase) domain 1"/>
    <property type="match status" value="1"/>
</dbReference>
<dbReference type="SMART" id="SM00220">
    <property type="entry name" value="S_TKc"/>
    <property type="match status" value="1"/>
</dbReference>
<evidence type="ECO:0000313" key="7">
    <source>
        <dbReference type="EMBL" id="GAA4939671.1"/>
    </source>
</evidence>
<proteinExistence type="predicted"/>
<dbReference type="SUPFAM" id="SSF56112">
    <property type="entry name" value="Protein kinase-like (PK-like)"/>
    <property type="match status" value="1"/>
</dbReference>
<sequence>MSAQHGARDVPHSPHLRPLADDDPESVGPYTLTGRLAQDGTGVVYGATDSLGAPVAVRVAGERLAGDSGGRSALERRVAALQGVAGVCALPVLAADTGAEHPWVATGAPSGPTLRSRVEERGALPSEALLALAAGTAEALAGAEPAGLAYGAITPDDVVLTPDGPRLIGLDALGGTGGSAFAAADIPMDRAEWASPEAAEGAPSSASGDVFSWGCLVAYAATGRHPFLPAGAADEGADPHLRVREGGPDLDGVPGELAPLVGLALVADPASRPTAESAYRGLVAYASAEDTSQTPTRDLADRLRAIIAAGRSAEAAGASAGAAGAAATGDPGGDGGPAHAAGPSADAPGPGQAGALATAVVTVSSMAAALVLGAGGFLTAASFAGEPQAAPSDAPSPESPFGSAEKAVSEAAAALKTGESYRAVEDVEGGGMPTAERRAHVLTTLEGEPFFQNATLLGDPEAPAAGSTAYVYRPQSELLLRRDFGGGVEGQYVAAALPDASAADRLGSRSPVVRPFEELMETMRVDERIEGRLNGTSALHVSGRFDPTADGERHSGARFDLWTDADGHPLRLDYTAGGTEHNWHYSGFGGLESGICGVVEDVPDVERAYLVPTRGDLACDDVRPVVEEYLAIPEAEQQAAGYVAEVGEWTCRMSPTPDGDAATRAYTADAGACEREPAERVDLVVLDATA</sequence>
<dbReference type="Gene3D" id="3.30.200.20">
    <property type="entry name" value="Phosphorylase Kinase, domain 1"/>
    <property type="match status" value="1"/>
</dbReference>
<protein>
    <recommendedName>
        <fullName evidence="6">Protein kinase domain-containing protein</fullName>
    </recommendedName>
</protein>
<keyword evidence="4" id="KW-0067">ATP-binding</keyword>
<keyword evidence="3" id="KW-0418">Kinase</keyword>
<evidence type="ECO:0000256" key="5">
    <source>
        <dbReference type="SAM" id="MobiDB-lite"/>
    </source>
</evidence>
<dbReference type="InterPro" id="IPR011009">
    <property type="entry name" value="Kinase-like_dom_sf"/>
</dbReference>
<organism evidence="7 8">
    <name type="scientific">Streptomonospora halophila</name>
    <dbReference type="NCBI Taxonomy" id="427369"/>
    <lineage>
        <taxon>Bacteria</taxon>
        <taxon>Bacillati</taxon>
        <taxon>Actinomycetota</taxon>
        <taxon>Actinomycetes</taxon>
        <taxon>Streptosporangiales</taxon>
        <taxon>Nocardiopsidaceae</taxon>
        <taxon>Streptomonospora</taxon>
    </lineage>
</organism>
<keyword evidence="8" id="KW-1185">Reference proteome</keyword>